<name>A0ACB8WGK6_9TELE</name>
<protein>
    <submittedName>
        <fullName evidence="1">Uncharacterized protein</fullName>
    </submittedName>
</protein>
<evidence type="ECO:0000313" key="2">
    <source>
        <dbReference type="Proteomes" id="UP000831701"/>
    </source>
</evidence>
<evidence type="ECO:0000313" key="1">
    <source>
        <dbReference type="EMBL" id="KAI3366729.1"/>
    </source>
</evidence>
<comment type="caution">
    <text evidence="1">The sequence shown here is derived from an EMBL/GenBank/DDBJ whole genome shotgun (WGS) entry which is preliminary data.</text>
</comment>
<sequence length="972" mass="110723">QGFALKRKQKVKHEYNKLLRRERKKNSESKQLYKEEYPEHLRHLYEAEAQKLKNEAWTNRMNRSRLRMKGQEKEEEKSDAATCPSEVPDPDPDVTGGSEPTDSAAGNPEPEKESLPMSNRMKKKLLKKTSYQNTKEEFEAIREKRRHKKEEYLKKKQQREEAIERPQEGGIRFEEMGECAHRVPDMEEEEEGRVNGFRPSPERRASDWGRIALLDKTKEFFRTCDVEGKGFITRFTADMRRLHRELPLSAEELEDVFDSLDTDHTGYLTLEAFSSGFSQFLHGRRISVADDQSQAPSPVFRAKEALYQSQWEAKLSGVEDEEEGHFCMLMESLGASNVFEDPGEVRSLWAQLRRDEPHLLSNFEEFLARVTHQIKEAHQEKKEMESALQRKAATHDSEIRHLYEEMEAQIKNEKDRLLLKEDSERLQLRSQDLELQLFSKEKELEHLFQKQKRLELQCSELSSEKQESHVENVKLKMTNEELSRALESTSQELALAQEQLAMLQEQAARLHQEKEMEMYRVTEGLQREKQSLMKQLDLLRTPLLVDGSYQSLEALPIEHLQIVFVASSSCSEDDTTTTSTNPPPSSATTVSTPAGQQRPTPKKTSSLANGYVNSASPKVQDVKAKGKKSASKVAAAKRVAGKDRPRANKVEVEKKTGVEEEVLDAPPDGWPLRRVISIEEDHLPHLLHGGPQPLLHQLSEEDDEVDEEEEALSDIETGVVMAADLSATPPTREAPAARKSRFARAKKMPLSPRGQPVGKETQQKAKEGALFAPDRLFKVVLVGNSSVGKTSLLRSFCEGRFHTSTTATVGIDYSVKTLILDNMQVAMQLWDTAGQERVLTVRLIDRYRSITKQFFRKADGVVVMYDVTVQESFKAVQPWLSNVQEAAGEGIPILLLGNKMDMDGDREVSFKEAEQLARENNVMFFEVSAYTAKNVTESLTKLARVLMEQEDKVRDTTVILTAQPLKRKACCK</sequence>
<proteinExistence type="predicted"/>
<feature type="non-terminal residue" evidence="1">
    <location>
        <position position="1"/>
    </location>
</feature>
<gene>
    <name evidence="1" type="ORF">L3Q82_009400</name>
</gene>
<keyword evidence="2" id="KW-1185">Reference proteome</keyword>
<accession>A0ACB8WGK6</accession>
<dbReference type="EMBL" id="CM041540">
    <property type="protein sequence ID" value="KAI3366729.1"/>
    <property type="molecule type" value="Genomic_DNA"/>
</dbReference>
<dbReference type="Proteomes" id="UP000831701">
    <property type="component" value="Chromosome 10"/>
</dbReference>
<organism evidence="1 2">
    <name type="scientific">Scortum barcoo</name>
    <name type="common">barcoo grunter</name>
    <dbReference type="NCBI Taxonomy" id="214431"/>
    <lineage>
        <taxon>Eukaryota</taxon>
        <taxon>Metazoa</taxon>
        <taxon>Chordata</taxon>
        <taxon>Craniata</taxon>
        <taxon>Vertebrata</taxon>
        <taxon>Euteleostomi</taxon>
        <taxon>Actinopterygii</taxon>
        <taxon>Neopterygii</taxon>
        <taxon>Teleostei</taxon>
        <taxon>Neoteleostei</taxon>
        <taxon>Acanthomorphata</taxon>
        <taxon>Eupercaria</taxon>
        <taxon>Centrarchiformes</taxon>
        <taxon>Terapontoidei</taxon>
        <taxon>Terapontidae</taxon>
        <taxon>Scortum</taxon>
    </lineage>
</organism>
<reference evidence="1" key="1">
    <citation type="submission" date="2022-04" db="EMBL/GenBank/DDBJ databases">
        <title>Jade perch genome.</title>
        <authorList>
            <person name="Chao B."/>
        </authorList>
    </citation>
    <scope>NUCLEOTIDE SEQUENCE</scope>
    <source>
        <strain evidence="1">CB-2022</strain>
    </source>
</reference>